<feature type="compositionally biased region" description="Polar residues" evidence="4">
    <location>
        <begin position="317"/>
        <end position="331"/>
    </location>
</feature>
<organism evidence="6 7">
    <name type="scientific">Sesamum angolense</name>
    <dbReference type="NCBI Taxonomy" id="2727404"/>
    <lineage>
        <taxon>Eukaryota</taxon>
        <taxon>Viridiplantae</taxon>
        <taxon>Streptophyta</taxon>
        <taxon>Embryophyta</taxon>
        <taxon>Tracheophyta</taxon>
        <taxon>Spermatophyta</taxon>
        <taxon>Magnoliopsida</taxon>
        <taxon>eudicotyledons</taxon>
        <taxon>Gunneridae</taxon>
        <taxon>Pentapetalae</taxon>
        <taxon>asterids</taxon>
        <taxon>lamiids</taxon>
        <taxon>Lamiales</taxon>
        <taxon>Pedaliaceae</taxon>
        <taxon>Sesamum</taxon>
    </lineage>
</organism>
<dbReference type="EMBL" id="JACGWL010000012">
    <property type="protein sequence ID" value="KAK4390295.1"/>
    <property type="molecule type" value="Genomic_DNA"/>
</dbReference>
<evidence type="ECO:0000313" key="6">
    <source>
        <dbReference type="EMBL" id="KAK4390295.1"/>
    </source>
</evidence>
<evidence type="ECO:0000313" key="7">
    <source>
        <dbReference type="Proteomes" id="UP001289374"/>
    </source>
</evidence>
<accession>A0AAE1WBG5</accession>
<protein>
    <submittedName>
        <fullName evidence="6">Retrovirus-related Pol polyprotein from transposon RE2</fullName>
    </submittedName>
</protein>
<dbReference type="GO" id="GO:0003676">
    <property type="term" value="F:nucleic acid binding"/>
    <property type="evidence" value="ECO:0007669"/>
    <property type="project" value="InterPro"/>
</dbReference>
<dbReference type="SUPFAM" id="SSF56672">
    <property type="entry name" value="DNA/RNA polymerases"/>
    <property type="match status" value="1"/>
</dbReference>
<dbReference type="InterPro" id="IPR043502">
    <property type="entry name" value="DNA/RNA_pol_sf"/>
</dbReference>
<evidence type="ECO:0000256" key="3">
    <source>
        <dbReference type="PROSITE-ProRule" id="PRU00047"/>
    </source>
</evidence>
<dbReference type="PANTHER" id="PTHR42648">
    <property type="entry name" value="TRANSPOSASE, PUTATIVE-RELATED"/>
    <property type="match status" value="1"/>
</dbReference>
<dbReference type="PANTHER" id="PTHR42648:SF27">
    <property type="entry name" value="RNA-DIRECTED DNA POLYMERASE"/>
    <property type="match status" value="1"/>
</dbReference>
<dbReference type="SUPFAM" id="SSF57756">
    <property type="entry name" value="Retrovirus zinc finger-like domains"/>
    <property type="match status" value="1"/>
</dbReference>
<dbReference type="Proteomes" id="UP001289374">
    <property type="component" value="Unassembled WGS sequence"/>
</dbReference>
<reference evidence="6" key="2">
    <citation type="journal article" date="2024" name="Plant">
        <title>Genomic evolution and insights into agronomic trait innovations of Sesamum species.</title>
        <authorList>
            <person name="Miao H."/>
            <person name="Wang L."/>
            <person name="Qu L."/>
            <person name="Liu H."/>
            <person name="Sun Y."/>
            <person name="Le M."/>
            <person name="Wang Q."/>
            <person name="Wei S."/>
            <person name="Zheng Y."/>
            <person name="Lin W."/>
            <person name="Duan Y."/>
            <person name="Cao H."/>
            <person name="Xiong S."/>
            <person name="Wang X."/>
            <person name="Wei L."/>
            <person name="Li C."/>
            <person name="Ma Q."/>
            <person name="Ju M."/>
            <person name="Zhao R."/>
            <person name="Li G."/>
            <person name="Mu C."/>
            <person name="Tian Q."/>
            <person name="Mei H."/>
            <person name="Zhang T."/>
            <person name="Gao T."/>
            <person name="Zhang H."/>
        </authorList>
    </citation>
    <scope>NUCLEOTIDE SEQUENCE</scope>
    <source>
        <strain evidence="6">K16</strain>
    </source>
</reference>
<comment type="caution">
    <text evidence="6">The sequence shown here is derived from an EMBL/GenBank/DDBJ whole genome shotgun (WGS) entry which is preliminary data.</text>
</comment>
<dbReference type="InterPro" id="IPR013103">
    <property type="entry name" value="RVT_2"/>
</dbReference>
<dbReference type="Pfam" id="PF07727">
    <property type="entry name" value="RVT_2"/>
    <property type="match status" value="1"/>
</dbReference>
<evidence type="ECO:0000256" key="4">
    <source>
        <dbReference type="SAM" id="MobiDB-lite"/>
    </source>
</evidence>
<dbReference type="GO" id="GO:0008270">
    <property type="term" value="F:zinc ion binding"/>
    <property type="evidence" value="ECO:0007669"/>
    <property type="project" value="UniProtKB-KW"/>
</dbReference>
<dbReference type="PROSITE" id="PS50158">
    <property type="entry name" value="ZF_CCHC"/>
    <property type="match status" value="1"/>
</dbReference>
<proteinExistence type="predicted"/>
<dbReference type="GO" id="GO:0016787">
    <property type="term" value="F:hydrolase activity"/>
    <property type="evidence" value="ECO:0007669"/>
    <property type="project" value="UniProtKB-KW"/>
</dbReference>
<keyword evidence="3" id="KW-0863">Zinc-finger</keyword>
<evidence type="ECO:0000256" key="2">
    <source>
        <dbReference type="ARBA" id="ARBA00022801"/>
    </source>
</evidence>
<reference evidence="6" key="1">
    <citation type="submission" date="2020-06" db="EMBL/GenBank/DDBJ databases">
        <authorList>
            <person name="Li T."/>
            <person name="Hu X."/>
            <person name="Zhang T."/>
            <person name="Song X."/>
            <person name="Zhang H."/>
            <person name="Dai N."/>
            <person name="Sheng W."/>
            <person name="Hou X."/>
            <person name="Wei L."/>
        </authorList>
    </citation>
    <scope>NUCLEOTIDE SEQUENCE</scope>
    <source>
        <strain evidence="6">K16</strain>
        <tissue evidence="6">Leaf</tissue>
    </source>
</reference>
<dbReference type="InterPro" id="IPR001878">
    <property type="entry name" value="Znf_CCHC"/>
</dbReference>
<sequence length="499" mass="56652">MDIFRITVSISYHGRLQPLRRKARGSDGRKRKKGKAKAKTVVVAKDAKSTPVAAVGMSNGKKRIGTQQQSRANDICAHCHEKGHWKRNCPNLSSDQGATKKQKSKMKRLVDSKSLEIDNLDNLPACESYFKGKITRKPFVGQSKLANGLLDLTHTDVCGLLNTQARCGFSYFITFTDDHSRYGYVYLMRYKSVVFVRFKEFRLEGYALETAAKLLNIALSETVAHTPHEIWHGTPASYKYLRVWGSLAYVKRLVGDKLDSRSSLCRFIDYPKETTGYYFYDPSEQKVFVSRNVVFLERGFPTDTRRDELLLEESSEAPQSNAGTSSAPTVSTDNVSILRRSAGVPQPPERYGFLGVTGQLDNDPKTYREAMSDIDSGKWLEAMKSKMDSMDVKTAFLNGFVEEEIYMDQPEGFTMVGEEQRVCHFQRFIYGLKQASQSWNIRFDEVIRGYDFVKNDFDPCVYKKVSGSSVMFLVLYVDDILLIQNDIKMLGDTKAWLST</sequence>
<dbReference type="InterPro" id="IPR036875">
    <property type="entry name" value="Znf_CCHC_sf"/>
</dbReference>
<evidence type="ECO:0000256" key="1">
    <source>
        <dbReference type="ARBA" id="ARBA00022723"/>
    </source>
</evidence>
<dbReference type="InterPro" id="IPR012337">
    <property type="entry name" value="RNaseH-like_sf"/>
</dbReference>
<feature type="domain" description="CCHC-type" evidence="5">
    <location>
        <begin position="76"/>
        <end position="91"/>
    </location>
</feature>
<evidence type="ECO:0000259" key="5">
    <source>
        <dbReference type="PROSITE" id="PS50158"/>
    </source>
</evidence>
<dbReference type="Pfam" id="PF25597">
    <property type="entry name" value="SH3_retrovirus"/>
    <property type="match status" value="1"/>
</dbReference>
<keyword evidence="1" id="KW-0479">Metal-binding</keyword>
<keyword evidence="3" id="KW-0862">Zinc</keyword>
<name>A0AAE1WBG5_9LAMI</name>
<dbReference type="SUPFAM" id="SSF53098">
    <property type="entry name" value="Ribonuclease H-like"/>
    <property type="match status" value="1"/>
</dbReference>
<keyword evidence="7" id="KW-1185">Reference proteome</keyword>
<keyword evidence="2" id="KW-0378">Hydrolase</keyword>
<gene>
    <name evidence="6" type="ORF">Sango_2092800</name>
</gene>
<dbReference type="InterPro" id="IPR039537">
    <property type="entry name" value="Retrotran_Ty1/copia-like"/>
</dbReference>
<dbReference type="InterPro" id="IPR057670">
    <property type="entry name" value="SH3_retrovirus"/>
</dbReference>
<dbReference type="AlphaFoldDB" id="A0AAE1WBG5"/>
<dbReference type="Gene3D" id="4.10.60.10">
    <property type="entry name" value="Zinc finger, CCHC-type"/>
    <property type="match status" value="1"/>
</dbReference>
<feature type="region of interest" description="Disordered" evidence="4">
    <location>
        <begin position="312"/>
        <end position="331"/>
    </location>
</feature>